<evidence type="ECO:0000313" key="3">
    <source>
        <dbReference type="EMBL" id="MFC7126333.1"/>
    </source>
</evidence>
<evidence type="ECO:0000256" key="2">
    <source>
        <dbReference type="SAM" id="Phobius"/>
    </source>
</evidence>
<keyword evidence="2" id="KW-1133">Transmembrane helix</keyword>
<dbReference type="Proteomes" id="UP001596414">
    <property type="component" value="Unassembled WGS sequence"/>
</dbReference>
<protein>
    <submittedName>
        <fullName evidence="3">Ig-like domain-containing protein</fullName>
    </submittedName>
</protein>
<feature type="transmembrane region" description="Helical" evidence="2">
    <location>
        <begin position="12"/>
        <end position="33"/>
    </location>
</feature>
<evidence type="ECO:0000313" key="4">
    <source>
        <dbReference type="Proteomes" id="UP001596414"/>
    </source>
</evidence>
<dbReference type="EMBL" id="JBHSZQ010000020">
    <property type="protein sequence ID" value="MFC7126333.1"/>
    <property type="molecule type" value="Genomic_DNA"/>
</dbReference>
<reference evidence="3 4" key="1">
    <citation type="journal article" date="2014" name="Int. J. Syst. Evol. Microbiol.">
        <title>Complete genome sequence of Corynebacterium casei LMG S-19264T (=DSM 44701T), isolated from a smear-ripened cheese.</title>
        <authorList>
            <consortium name="US DOE Joint Genome Institute (JGI-PGF)"/>
            <person name="Walter F."/>
            <person name="Albersmeier A."/>
            <person name="Kalinowski J."/>
            <person name="Ruckert C."/>
        </authorList>
    </citation>
    <scope>NUCLEOTIDE SEQUENCE [LARGE SCALE GENOMIC DNA]</scope>
    <source>
        <strain evidence="3 4">CGMCC 4.7215</strain>
    </source>
</reference>
<organism evidence="3 4">
    <name type="scientific">Halovenus rubra</name>
    <dbReference type="NCBI Taxonomy" id="869890"/>
    <lineage>
        <taxon>Archaea</taxon>
        <taxon>Methanobacteriati</taxon>
        <taxon>Methanobacteriota</taxon>
        <taxon>Stenosarchaea group</taxon>
        <taxon>Halobacteria</taxon>
        <taxon>Halobacteriales</taxon>
        <taxon>Haloarculaceae</taxon>
        <taxon>Halovenus</taxon>
    </lineage>
</organism>
<dbReference type="SUPFAM" id="SSF49373">
    <property type="entry name" value="Invasin/intimin cell-adhesion fragments"/>
    <property type="match status" value="1"/>
</dbReference>
<dbReference type="InterPro" id="IPR013783">
    <property type="entry name" value="Ig-like_fold"/>
</dbReference>
<proteinExistence type="predicted"/>
<evidence type="ECO:0000256" key="1">
    <source>
        <dbReference type="SAM" id="MobiDB-lite"/>
    </source>
</evidence>
<keyword evidence="2" id="KW-0472">Membrane</keyword>
<dbReference type="RefSeq" id="WP_267635888.1">
    <property type="nucleotide sequence ID" value="NZ_JAODIY010000001.1"/>
</dbReference>
<gene>
    <name evidence="3" type="ORF">ACFQJ7_09845</name>
</gene>
<dbReference type="AlphaFoldDB" id="A0ABD5XBI4"/>
<dbReference type="Gene3D" id="2.60.40.10">
    <property type="entry name" value="Immunoglobulins"/>
    <property type="match status" value="1"/>
</dbReference>
<accession>A0ABD5XBI4</accession>
<name>A0ABD5XBI4_9EURY</name>
<dbReference type="InterPro" id="IPR008964">
    <property type="entry name" value="Invasin/intimin_cell_adhesion"/>
</dbReference>
<feature type="region of interest" description="Disordered" evidence="1">
    <location>
        <begin position="956"/>
        <end position="975"/>
    </location>
</feature>
<keyword evidence="2" id="KW-0812">Transmembrane</keyword>
<comment type="caution">
    <text evidence="3">The sequence shown here is derived from an EMBL/GenBank/DDBJ whole genome shotgun (WGS) entry which is preliminary data.</text>
</comment>
<sequence>MRFLRDDRSQAIQIGAVLIFGILIVFLALYQGFVVPNQNEEIEFDHNQQLQSEMTDMRSTVISMPGQTTTQSVSLKLGVRYPSRALFVNPGPASGSLRTVETTNEAVNLTIENATVNGEVGDFWNGTARSYNTGAIEYRPNYNLFATAPQTIYEHSVLYNDFGEETTLPITGQALVSDDRITLVTLNGSLSESRIGDAAIDFEPVSTNTRTVEIFNESHPVTVSVPTLMNESQWEDVFTEELADGNVTAVNTTALPSVDEFSLLEITLEPGTYSLQIAKIGVGTGIEATRTAYLTDTAGNDTTIQKGQTQTLKLEVRDAYNNPVSGVTVNGSAEKGVFTSSDAATVTADTDENGQLTVEYEGINPGNNDINFTIAEGYGPVADTPHAAGTSRNVTMTVTVDPPMGSGGGNGSAAFNVSWLDPSAEPGTEDCDDNSCTLDSAEAQQLELTLNTSAQNAGVDFAVSNTSVGTLNTSSGTTDRNGEVTVTFQPQANGTVEVYGWTGGGGDQIEIEVTNAGLIYQNDAVTNDGDDSDTVAGGVNFSVANRLGESVTITDVNIAPSNSAITGLSDDGLPNGEPVTSEVYIAADLADAHVDYNGGTDLPENVSLDTDGFSNDGNAQLSADATATFYLYEFTDGTSSVDMSGEDVEITVTYQRASGGTETQTFTITPTDGSPQPGIVFAGKSNGRLSTIDSQGQIARSVYSVTGTTAAGPQTTDFAFGPGPEVPYKDGNGNLGIVDQNGNKQVLVDTNYGPGINDVRLAVGRVFVGSGNTVQTNGGPFVYFINGNGKLTRVDASGTTNIVTVGGTQVSAQAVAGTGDIDADGSPELVFVDSNSKFDYIDSRQSGNSGNFKATIADLSGSPTLNTPNAVGAPADFDGDSAAEIPYIDGSKRAKYVNGPDGNNAAGDTTTLTTATGGEYPVGVADVAGDSKPEVIYVDTSGNQRLAYAGRGSVSGFITDSSGNEVPSATNPGTS</sequence>